<keyword evidence="5" id="KW-0539">Nucleus</keyword>
<dbReference type="SUPFAM" id="SSF57716">
    <property type="entry name" value="Glucocorticoid receptor-like (DNA-binding domain)"/>
    <property type="match status" value="1"/>
</dbReference>
<dbReference type="OrthoDB" id="515401at2759"/>
<dbReference type="PROSITE" id="PS00344">
    <property type="entry name" value="GATA_ZN_FINGER_1"/>
    <property type="match status" value="1"/>
</dbReference>
<dbReference type="PANTHER" id="PTHR10071">
    <property type="entry name" value="TRANSCRIPTION FACTOR GATA FAMILY MEMBER"/>
    <property type="match status" value="1"/>
</dbReference>
<dbReference type="PANTHER" id="PTHR10071:SF281">
    <property type="entry name" value="BOX A-BINDING FACTOR-RELATED"/>
    <property type="match status" value="1"/>
</dbReference>
<organism evidence="9 10">
    <name type="scientific">Coemansia pectinata</name>
    <dbReference type="NCBI Taxonomy" id="1052879"/>
    <lineage>
        <taxon>Eukaryota</taxon>
        <taxon>Fungi</taxon>
        <taxon>Fungi incertae sedis</taxon>
        <taxon>Zoopagomycota</taxon>
        <taxon>Kickxellomycotina</taxon>
        <taxon>Kickxellomycetes</taxon>
        <taxon>Kickxellales</taxon>
        <taxon>Kickxellaceae</taxon>
        <taxon>Coemansia</taxon>
    </lineage>
</organism>
<evidence type="ECO:0000256" key="2">
    <source>
        <dbReference type="ARBA" id="ARBA00022723"/>
    </source>
</evidence>
<dbReference type="Gene3D" id="3.30.50.10">
    <property type="entry name" value="Erythroid Transcription Factor GATA-1, subunit A"/>
    <property type="match status" value="1"/>
</dbReference>
<dbReference type="GO" id="GO:0008270">
    <property type="term" value="F:zinc ion binding"/>
    <property type="evidence" value="ECO:0007669"/>
    <property type="project" value="UniProtKB-KW"/>
</dbReference>
<name>A0A9W8LD95_9FUNG</name>
<comment type="subcellular location">
    <subcellularLocation>
        <location evidence="1">Nucleus</location>
    </subcellularLocation>
</comment>
<dbReference type="GO" id="GO:0000981">
    <property type="term" value="F:DNA-binding transcription factor activity, RNA polymerase II-specific"/>
    <property type="evidence" value="ECO:0007669"/>
    <property type="project" value="TreeGrafter"/>
</dbReference>
<dbReference type="EMBL" id="JANBUH010000064">
    <property type="protein sequence ID" value="KAJ2755405.1"/>
    <property type="molecule type" value="Genomic_DNA"/>
</dbReference>
<comment type="caution">
    <text evidence="9">The sequence shown here is derived from an EMBL/GenBank/DDBJ whole genome shotgun (WGS) entry which is preliminary data.</text>
</comment>
<dbReference type="GO" id="GO:0000122">
    <property type="term" value="P:negative regulation of transcription by RNA polymerase II"/>
    <property type="evidence" value="ECO:0007669"/>
    <property type="project" value="TreeGrafter"/>
</dbReference>
<dbReference type="PROSITE" id="PS50114">
    <property type="entry name" value="GATA_ZN_FINGER_2"/>
    <property type="match status" value="1"/>
</dbReference>
<feature type="compositionally biased region" description="Low complexity" evidence="7">
    <location>
        <begin position="124"/>
        <end position="133"/>
    </location>
</feature>
<feature type="region of interest" description="Disordered" evidence="7">
    <location>
        <begin position="1"/>
        <end position="51"/>
    </location>
</feature>
<gene>
    <name evidence="9" type="primary">SFU1_2</name>
    <name evidence="9" type="ORF">GGI19_001674</name>
</gene>
<accession>A0A9W8LD95</accession>
<evidence type="ECO:0000256" key="4">
    <source>
        <dbReference type="ARBA" id="ARBA00022833"/>
    </source>
</evidence>
<evidence type="ECO:0000313" key="9">
    <source>
        <dbReference type="EMBL" id="KAJ2755405.1"/>
    </source>
</evidence>
<dbReference type="CDD" id="cd00202">
    <property type="entry name" value="ZnF_GATA"/>
    <property type="match status" value="1"/>
</dbReference>
<dbReference type="Pfam" id="PF00320">
    <property type="entry name" value="GATA"/>
    <property type="match status" value="1"/>
</dbReference>
<dbReference type="GO" id="GO:0005634">
    <property type="term" value="C:nucleus"/>
    <property type="evidence" value="ECO:0007669"/>
    <property type="project" value="UniProtKB-SubCell"/>
</dbReference>
<dbReference type="InterPro" id="IPR013088">
    <property type="entry name" value="Znf_NHR/GATA"/>
</dbReference>
<dbReference type="AlphaFoldDB" id="A0A9W8LD95"/>
<evidence type="ECO:0000259" key="8">
    <source>
        <dbReference type="PROSITE" id="PS50114"/>
    </source>
</evidence>
<dbReference type="InterPro" id="IPR039355">
    <property type="entry name" value="Transcription_factor_GATA"/>
</dbReference>
<evidence type="ECO:0000256" key="5">
    <source>
        <dbReference type="ARBA" id="ARBA00023242"/>
    </source>
</evidence>
<protein>
    <submittedName>
        <fullName evidence="9">GATA type transcriptional activator of nitrogen-regulated proteins</fullName>
    </submittedName>
</protein>
<evidence type="ECO:0000256" key="3">
    <source>
        <dbReference type="ARBA" id="ARBA00022771"/>
    </source>
</evidence>
<evidence type="ECO:0000256" key="7">
    <source>
        <dbReference type="SAM" id="MobiDB-lite"/>
    </source>
</evidence>
<keyword evidence="4" id="KW-0862">Zinc</keyword>
<dbReference type="InterPro" id="IPR000679">
    <property type="entry name" value="Znf_GATA"/>
</dbReference>
<dbReference type="GO" id="GO:0000978">
    <property type="term" value="F:RNA polymerase II cis-regulatory region sequence-specific DNA binding"/>
    <property type="evidence" value="ECO:0007669"/>
    <property type="project" value="TreeGrafter"/>
</dbReference>
<dbReference type="Proteomes" id="UP001140011">
    <property type="component" value="Unassembled WGS sequence"/>
</dbReference>
<dbReference type="GO" id="GO:0045944">
    <property type="term" value="P:positive regulation of transcription by RNA polymerase II"/>
    <property type="evidence" value="ECO:0007669"/>
    <property type="project" value="TreeGrafter"/>
</dbReference>
<keyword evidence="3 6" id="KW-0863">Zinc-finger</keyword>
<feature type="region of interest" description="Disordered" evidence="7">
    <location>
        <begin position="103"/>
        <end position="146"/>
    </location>
</feature>
<reference evidence="9" key="1">
    <citation type="submission" date="2022-07" db="EMBL/GenBank/DDBJ databases">
        <title>Phylogenomic reconstructions and comparative analyses of Kickxellomycotina fungi.</title>
        <authorList>
            <person name="Reynolds N.K."/>
            <person name="Stajich J.E."/>
            <person name="Barry K."/>
            <person name="Grigoriev I.V."/>
            <person name="Crous P."/>
            <person name="Smith M.E."/>
        </authorList>
    </citation>
    <scope>NUCLEOTIDE SEQUENCE</scope>
    <source>
        <strain evidence="9">BCRC 34297</strain>
    </source>
</reference>
<evidence type="ECO:0000313" key="10">
    <source>
        <dbReference type="Proteomes" id="UP001140011"/>
    </source>
</evidence>
<evidence type="ECO:0000256" key="1">
    <source>
        <dbReference type="ARBA" id="ARBA00004123"/>
    </source>
</evidence>
<evidence type="ECO:0000256" key="6">
    <source>
        <dbReference type="PROSITE-ProRule" id="PRU00094"/>
    </source>
</evidence>
<dbReference type="PRINTS" id="PR00619">
    <property type="entry name" value="GATAZNFINGER"/>
</dbReference>
<sequence length="308" mass="33368">MTHTMSRGSTAASSTTTLPKTKTRGTRSSAATSRQTSPTQPSLPEDDSTPVVSNTCYNCGVDSTPLWRRDAGGNVICNACGLYFKLHGIARPISMKRAVIKRRRRRATNLPAKTLPPPLVVGRSSSLPLSASSVDTSTSQHALPSDGVSDYSPTYSPAAHQQLAPLHQPQIRLPGIESLMRAAELISLPDHTPVVDDALLAQVPRCLDRKRSYSQTSTPSPSALRLMHENLLHSLATVATAEISLSNKRRAIASTPGSAIGSAGQSVPYPYHDEHNFQHTGYREELERECERLAKIEYDSHSSESHAQ</sequence>
<feature type="compositionally biased region" description="Low complexity" evidence="7">
    <location>
        <begin position="1"/>
        <end position="40"/>
    </location>
</feature>
<keyword evidence="2" id="KW-0479">Metal-binding</keyword>
<keyword evidence="10" id="KW-1185">Reference proteome</keyword>
<proteinExistence type="predicted"/>
<feature type="domain" description="GATA-type" evidence="8">
    <location>
        <begin position="50"/>
        <end position="103"/>
    </location>
</feature>
<dbReference type="SMART" id="SM00401">
    <property type="entry name" value="ZnF_GATA"/>
    <property type="match status" value="1"/>
</dbReference>